<dbReference type="AlphaFoldDB" id="A0A836L8T6"/>
<dbReference type="EMBL" id="JAFJZO010000025">
    <property type="protein sequence ID" value="KAG5502804.1"/>
    <property type="molecule type" value="Genomic_DNA"/>
</dbReference>
<dbReference type="RefSeq" id="XP_067756576.1">
    <property type="nucleotide sequence ID" value="XM_067900555.1"/>
</dbReference>
<evidence type="ECO:0000256" key="1">
    <source>
        <dbReference type="SAM" id="MobiDB-lite"/>
    </source>
</evidence>
<dbReference type="Proteomes" id="UP000674318">
    <property type="component" value="Unassembled WGS sequence"/>
</dbReference>
<dbReference type="GeneID" id="94290632"/>
<reference evidence="2 3" key="1">
    <citation type="submission" date="2021-02" db="EMBL/GenBank/DDBJ databases">
        <title>Porcisia hertigi Genome sequencing and assembly.</title>
        <authorList>
            <person name="Almutairi H."/>
            <person name="Gatherer D."/>
        </authorList>
    </citation>
    <scope>NUCLEOTIDE SEQUENCE [LARGE SCALE GENOMIC DNA]</scope>
    <source>
        <strain evidence="2 3">C119</strain>
    </source>
</reference>
<keyword evidence="3" id="KW-1185">Reference proteome</keyword>
<evidence type="ECO:0000313" key="3">
    <source>
        <dbReference type="Proteomes" id="UP000674318"/>
    </source>
</evidence>
<name>A0A836L8T6_9TRYP</name>
<evidence type="ECO:0000313" key="2">
    <source>
        <dbReference type="EMBL" id="KAG5502804.1"/>
    </source>
</evidence>
<protein>
    <submittedName>
        <fullName evidence="2">Uncharacterized protein</fullName>
    </submittedName>
</protein>
<dbReference type="KEGG" id="phet:94290632"/>
<comment type="caution">
    <text evidence="2">The sequence shown here is derived from an EMBL/GenBank/DDBJ whole genome shotgun (WGS) entry which is preliminary data.</text>
</comment>
<organism evidence="2 3">
    <name type="scientific">Porcisia hertigi</name>
    <dbReference type="NCBI Taxonomy" id="2761500"/>
    <lineage>
        <taxon>Eukaryota</taxon>
        <taxon>Discoba</taxon>
        <taxon>Euglenozoa</taxon>
        <taxon>Kinetoplastea</taxon>
        <taxon>Metakinetoplastina</taxon>
        <taxon>Trypanosomatida</taxon>
        <taxon>Trypanosomatidae</taxon>
        <taxon>Leishmaniinae</taxon>
        <taxon>Porcisia</taxon>
    </lineage>
</organism>
<proteinExistence type="predicted"/>
<accession>A0A836L8T6</accession>
<feature type="region of interest" description="Disordered" evidence="1">
    <location>
        <begin position="1"/>
        <end position="25"/>
    </location>
</feature>
<dbReference type="OrthoDB" id="263125at2759"/>
<sequence>MNHIGDFSSPSSHGKARQQPDISVDNLSSTSFQKEVFSKDQIEEIERLLSRICANTEDDLLTGSDIQTGHCSSAASGLQCSRRCGNKKILYDRHGGDSENKKKRIWQAHIADVHTYMQKTKIHAYNATLNERRFREKNRRYHHLRRAQPQNQKLKDLPALDDQFPKYVIQADDMMLFVGMRSR</sequence>
<gene>
    <name evidence="2" type="ORF">JKF63_04572</name>
</gene>